<organism evidence="2 3">
    <name type="scientific">Vreelandella azerica</name>
    <dbReference type="NCBI Taxonomy" id="2732867"/>
    <lineage>
        <taxon>Bacteria</taxon>
        <taxon>Pseudomonadati</taxon>
        <taxon>Pseudomonadota</taxon>
        <taxon>Gammaproteobacteria</taxon>
        <taxon>Oceanospirillales</taxon>
        <taxon>Halomonadaceae</taxon>
        <taxon>Vreelandella</taxon>
    </lineage>
</organism>
<gene>
    <name evidence="2" type="ORF">HLB35_15400</name>
</gene>
<dbReference type="GO" id="GO:0005506">
    <property type="term" value="F:iron ion binding"/>
    <property type="evidence" value="ECO:0007669"/>
    <property type="project" value="InterPro"/>
</dbReference>
<dbReference type="AlphaFoldDB" id="A0A7Y3XC02"/>
<dbReference type="InterPro" id="IPR002321">
    <property type="entry name" value="Cyt_c_II"/>
</dbReference>
<name>A0A7Y3XC02_9GAMM</name>
<proteinExistence type="predicted"/>
<keyword evidence="3" id="KW-1185">Reference proteome</keyword>
<dbReference type="RefSeq" id="WP_171703250.1">
    <property type="nucleotide sequence ID" value="NZ_JABFHI010000009.1"/>
</dbReference>
<dbReference type="GO" id="GO:0022900">
    <property type="term" value="P:electron transport chain"/>
    <property type="evidence" value="ECO:0007669"/>
    <property type="project" value="InterPro"/>
</dbReference>
<evidence type="ECO:0000313" key="3">
    <source>
        <dbReference type="Proteomes" id="UP000588806"/>
    </source>
</evidence>
<sequence length="155" mass="17435">MAFSLGAVSSQASADERWSSPPASADDTPFADQREAVIWRQDTFKETETLVRQLRFDIVNQRDLSAAGPRIETLRQIVNADNMLPAFIEGSHGPGSDARPEIWKEWDRYREGFDRLDGEIATLMEAVKNDDLRAAAKRLSEVGASCKSCHRGYRY</sequence>
<feature type="region of interest" description="Disordered" evidence="1">
    <location>
        <begin position="1"/>
        <end position="30"/>
    </location>
</feature>
<dbReference type="Gene3D" id="1.20.120.10">
    <property type="entry name" value="Cytochrome c/b562"/>
    <property type="match status" value="1"/>
</dbReference>
<dbReference type="GO" id="GO:0020037">
    <property type="term" value="F:heme binding"/>
    <property type="evidence" value="ECO:0007669"/>
    <property type="project" value="InterPro"/>
</dbReference>
<evidence type="ECO:0000313" key="2">
    <source>
        <dbReference type="EMBL" id="NOG32791.1"/>
    </source>
</evidence>
<accession>A0A7Y3XC02</accession>
<reference evidence="2 3" key="1">
    <citation type="submission" date="2020-05" db="EMBL/GenBank/DDBJ databases">
        <authorList>
            <person name="Ruan W."/>
            <person name="Jeon C.O."/>
            <person name="Chun B.H."/>
        </authorList>
    </citation>
    <scope>NUCLEOTIDE SEQUENCE [LARGE SCALE GENOMIC DNA]</scope>
    <source>
        <strain evidence="2 3">TBZ9</strain>
    </source>
</reference>
<dbReference type="EMBL" id="JABFHI010000009">
    <property type="protein sequence ID" value="NOG32791.1"/>
    <property type="molecule type" value="Genomic_DNA"/>
</dbReference>
<dbReference type="InterPro" id="IPR010980">
    <property type="entry name" value="Cyt_c/b562"/>
</dbReference>
<comment type="caution">
    <text evidence="2">The sequence shown here is derived from an EMBL/GenBank/DDBJ whole genome shotgun (WGS) entry which is preliminary data.</text>
</comment>
<protein>
    <submittedName>
        <fullName evidence="2">Cytochrome c</fullName>
    </submittedName>
</protein>
<evidence type="ECO:0000256" key="1">
    <source>
        <dbReference type="SAM" id="MobiDB-lite"/>
    </source>
</evidence>
<dbReference type="Proteomes" id="UP000588806">
    <property type="component" value="Unassembled WGS sequence"/>
</dbReference>
<dbReference type="SUPFAM" id="SSF47175">
    <property type="entry name" value="Cytochromes"/>
    <property type="match status" value="1"/>
</dbReference>
<dbReference type="PROSITE" id="PS51009">
    <property type="entry name" value="CYTCII"/>
    <property type="match status" value="1"/>
</dbReference>
<dbReference type="GO" id="GO:0009055">
    <property type="term" value="F:electron transfer activity"/>
    <property type="evidence" value="ECO:0007669"/>
    <property type="project" value="InterPro"/>
</dbReference>
<reference evidence="2 3" key="2">
    <citation type="submission" date="2020-06" db="EMBL/GenBank/DDBJ databases">
        <title>Halomonas songnenensis sp. nov., a moderately halophilic bacterium isolated from saline and alkaline soils.</title>
        <authorList>
            <person name="Jiang J."/>
            <person name="Pan Y."/>
        </authorList>
    </citation>
    <scope>NUCLEOTIDE SEQUENCE [LARGE SCALE GENOMIC DNA]</scope>
    <source>
        <strain evidence="2 3">TBZ9</strain>
    </source>
</reference>
<dbReference type="Pfam" id="PF01322">
    <property type="entry name" value="Cytochrom_C_2"/>
    <property type="match status" value="1"/>
</dbReference>